<keyword evidence="2" id="KW-1185">Reference proteome</keyword>
<sequence length="31" mass="3706">MMDTSIVQDYEVEPEFDFCNLILYSLYVQTV</sequence>
<dbReference type="EMBL" id="JAUSWA010000037">
    <property type="protein sequence ID" value="MDQ0496478.1"/>
    <property type="molecule type" value="Genomic_DNA"/>
</dbReference>
<organism evidence="1 2">
    <name type="scientific">Paenibacillus brasilensis</name>
    <dbReference type="NCBI Taxonomy" id="128574"/>
    <lineage>
        <taxon>Bacteria</taxon>
        <taxon>Bacillati</taxon>
        <taxon>Bacillota</taxon>
        <taxon>Bacilli</taxon>
        <taxon>Bacillales</taxon>
        <taxon>Paenibacillaceae</taxon>
        <taxon>Paenibacillus</taxon>
    </lineage>
</organism>
<evidence type="ECO:0000313" key="2">
    <source>
        <dbReference type="Proteomes" id="UP001242811"/>
    </source>
</evidence>
<reference evidence="1 2" key="1">
    <citation type="submission" date="2023-07" db="EMBL/GenBank/DDBJ databases">
        <title>Genomic Encyclopedia of Type Strains, Phase IV (KMG-IV): sequencing the most valuable type-strain genomes for metagenomic binning, comparative biology and taxonomic classification.</title>
        <authorList>
            <person name="Goeker M."/>
        </authorList>
    </citation>
    <scope>NUCLEOTIDE SEQUENCE [LARGE SCALE GENOMIC DNA]</scope>
    <source>
        <strain evidence="1 2">DSM 14914</strain>
    </source>
</reference>
<gene>
    <name evidence="1" type="ORF">QOZ95_004668</name>
</gene>
<accession>A0ABU0L594</accession>
<name>A0ABU0L594_9BACL</name>
<dbReference type="Proteomes" id="UP001242811">
    <property type="component" value="Unassembled WGS sequence"/>
</dbReference>
<protein>
    <submittedName>
        <fullName evidence="1">Uncharacterized protein</fullName>
    </submittedName>
</protein>
<evidence type="ECO:0000313" key="1">
    <source>
        <dbReference type="EMBL" id="MDQ0496478.1"/>
    </source>
</evidence>
<comment type="caution">
    <text evidence="1">The sequence shown here is derived from an EMBL/GenBank/DDBJ whole genome shotgun (WGS) entry which is preliminary data.</text>
</comment>
<proteinExistence type="predicted"/>